<name>A0AAD3D969_9STRA</name>
<proteinExistence type="inferred from homology"/>
<evidence type="ECO:0000256" key="6">
    <source>
        <dbReference type="ARBA" id="ARBA00022842"/>
    </source>
</evidence>
<keyword evidence="5 8" id="KW-0378">Hydrolase</keyword>
<evidence type="ECO:0000313" key="10">
    <source>
        <dbReference type="Proteomes" id="UP001054902"/>
    </source>
</evidence>
<dbReference type="EMBL" id="BLLK01000069">
    <property type="protein sequence ID" value="GFH60176.1"/>
    <property type="molecule type" value="Genomic_DNA"/>
</dbReference>
<dbReference type="EC" id="3.1.3.25" evidence="8"/>
<evidence type="ECO:0000256" key="1">
    <source>
        <dbReference type="ARBA" id="ARBA00001033"/>
    </source>
</evidence>
<dbReference type="InterPro" id="IPR020583">
    <property type="entry name" value="Inositol_monoP_metal-BS"/>
</dbReference>
<accession>A0AAD3D969</accession>
<comment type="caution">
    <text evidence="9">The sequence shown here is derived from an EMBL/GenBank/DDBJ whole genome shotgun (WGS) entry which is preliminary data.</text>
</comment>
<keyword evidence="10" id="KW-1185">Reference proteome</keyword>
<dbReference type="SUPFAM" id="SSF56655">
    <property type="entry name" value="Carbohydrate phosphatase"/>
    <property type="match status" value="1"/>
</dbReference>
<feature type="binding site" evidence="7">
    <location>
        <position position="144"/>
    </location>
    <ligand>
        <name>Mg(2+)</name>
        <dbReference type="ChEBI" id="CHEBI:18420"/>
        <label>1</label>
        <note>catalytic</note>
    </ligand>
</feature>
<gene>
    <name evidence="9" type="ORF">CTEN210_16652</name>
</gene>
<dbReference type="Proteomes" id="UP001054902">
    <property type="component" value="Unassembled WGS sequence"/>
</dbReference>
<dbReference type="PANTHER" id="PTHR20854:SF4">
    <property type="entry name" value="INOSITOL-1-MONOPHOSPHATASE-RELATED"/>
    <property type="match status" value="1"/>
</dbReference>
<dbReference type="GO" id="GO:0008934">
    <property type="term" value="F:inositol monophosphate 1-phosphatase activity"/>
    <property type="evidence" value="ECO:0007669"/>
    <property type="project" value="InterPro"/>
</dbReference>
<feature type="binding site" evidence="7">
    <location>
        <position position="141"/>
    </location>
    <ligand>
        <name>Mg(2+)</name>
        <dbReference type="ChEBI" id="CHEBI:18420"/>
        <label>1</label>
        <note>catalytic</note>
    </ligand>
</feature>
<reference evidence="9 10" key="1">
    <citation type="journal article" date="2021" name="Sci. Rep.">
        <title>The genome of the diatom Chaetoceros tenuissimus carries an ancient integrated fragment of an extant virus.</title>
        <authorList>
            <person name="Hongo Y."/>
            <person name="Kimura K."/>
            <person name="Takaki Y."/>
            <person name="Yoshida Y."/>
            <person name="Baba S."/>
            <person name="Kobayashi G."/>
            <person name="Nagasaki K."/>
            <person name="Hano T."/>
            <person name="Tomaru Y."/>
        </authorList>
    </citation>
    <scope>NUCLEOTIDE SEQUENCE [LARGE SCALE GENOMIC DNA]</scope>
    <source>
        <strain evidence="9 10">NIES-3715</strain>
    </source>
</reference>
<comment type="cofactor">
    <cofactor evidence="2 7 8">
        <name>Mg(2+)</name>
        <dbReference type="ChEBI" id="CHEBI:18420"/>
    </cofactor>
</comment>
<keyword evidence="4 7" id="KW-0479">Metal-binding</keyword>
<dbReference type="GO" id="GO:0006020">
    <property type="term" value="P:inositol metabolic process"/>
    <property type="evidence" value="ECO:0007669"/>
    <property type="project" value="TreeGrafter"/>
</dbReference>
<dbReference type="PROSITE" id="PS00629">
    <property type="entry name" value="IMP_1"/>
    <property type="match status" value="1"/>
</dbReference>
<evidence type="ECO:0000256" key="8">
    <source>
        <dbReference type="RuleBase" id="RU364068"/>
    </source>
</evidence>
<feature type="binding site" evidence="7">
    <location>
        <position position="278"/>
    </location>
    <ligand>
        <name>Mg(2+)</name>
        <dbReference type="ChEBI" id="CHEBI:18420"/>
        <label>1</label>
        <note>catalytic</note>
    </ligand>
</feature>
<dbReference type="InterPro" id="IPR000760">
    <property type="entry name" value="Inositol_monophosphatase-like"/>
</dbReference>
<evidence type="ECO:0000256" key="5">
    <source>
        <dbReference type="ARBA" id="ARBA00022801"/>
    </source>
</evidence>
<dbReference type="Gene3D" id="3.40.190.80">
    <property type="match status" value="1"/>
</dbReference>
<keyword evidence="6 7" id="KW-0460">Magnesium</keyword>
<organism evidence="9 10">
    <name type="scientific">Chaetoceros tenuissimus</name>
    <dbReference type="NCBI Taxonomy" id="426638"/>
    <lineage>
        <taxon>Eukaryota</taxon>
        <taxon>Sar</taxon>
        <taxon>Stramenopiles</taxon>
        <taxon>Ochrophyta</taxon>
        <taxon>Bacillariophyta</taxon>
        <taxon>Coscinodiscophyceae</taxon>
        <taxon>Chaetocerotophycidae</taxon>
        <taxon>Chaetocerotales</taxon>
        <taxon>Chaetocerotaceae</taxon>
        <taxon>Chaetoceros</taxon>
    </lineage>
</organism>
<feature type="binding site" evidence="7">
    <location>
        <position position="143"/>
    </location>
    <ligand>
        <name>Mg(2+)</name>
        <dbReference type="ChEBI" id="CHEBI:18420"/>
        <label>1</label>
        <note>catalytic</note>
    </ligand>
</feature>
<dbReference type="Pfam" id="PF00459">
    <property type="entry name" value="Inositol_P"/>
    <property type="match status" value="1"/>
</dbReference>
<evidence type="ECO:0000256" key="2">
    <source>
        <dbReference type="ARBA" id="ARBA00001946"/>
    </source>
</evidence>
<dbReference type="PRINTS" id="PR00377">
    <property type="entry name" value="IMPHPHTASES"/>
</dbReference>
<sequence length="339" mass="36366">MTSSSKATIAGLTLIASSSILYSAFRKKNETSFAKIPSALLKGPHAAEMQLAVKLALEAGKNMMFHLDTKGTKRGEGAEEKLGINTKQNDADFATEIDVANEKLIIAGIQKAFPSHEIIGEESTGTGEVAPLTNKPTWIIDPIDGTTNFASGCCLTCVSIGFCVGGKPVMGVAFSPKTQELYLGMEGFGAYRNGEKISSSDKTSEKTLKNSVVCFEFGYARSEEGVDNMVNAVRNVLKHGCRSTRSYGSGVLDLCYVASGRLDVVYTGIAEEGWKPWDYCAAMVIAEEAGCTIRSLKGDDFDSDGKVKADSSFDIYSKSMICGVNQTVVEECRKVVLNK</sequence>
<comment type="pathway">
    <text evidence="8">Polyol metabolism; myo-inositol biosynthesis; myo-inositol from D-glucose 6-phosphate: step 2/2.</text>
</comment>
<evidence type="ECO:0000313" key="9">
    <source>
        <dbReference type="EMBL" id="GFH60176.1"/>
    </source>
</evidence>
<evidence type="ECO:0000256" key="7">
    <source>
        <dbReference type="PIRSR" id="PIRSR600760-2"/>
    </source>
</evidence>
<evidence type="ECO:0000256" key="4">
    <source>
        <dbReference type="ARBA" id="ARBA00022723"/>
    </source>
</evidence>
<dbReference type="CDD" id="cd01639">
    <property type="entry name" value="IMPase"/>
    <property type="match status" value="1"/>
</dbReference>
<dbReference type="GO" id="GO:0007165">
    <property type="term" value="P:signal transduction"/>
    <property type="evidence" value="ECO:0007669"/>
    <property type="project" value="TreeGrafter"/>
</dbReference>
<protein>
    <recommendedName>
        <fullName evidence="8">Inositol-1-monophosphatase</fullName>
        <ecNumber evidence="8">3.1.3.25</ecNumber>
    </recommendedName>
</protein>
<comment type="similarity">
    <text evidence="3 8">Belongs to the inositol monophosphatase superfamily.</text>
</comment>
<evidence type="ECO:0000256" key="3">
    <source>
        <dbReference type="ARBA" id="ARBA00009759"/>
    </source>
</evidence>
<dbReference type="FunFam" id="3.30.540.10:FF:000004">
    <property type="entry name" value="Inositol-1-monophosphatase"/>
    <property type="match status" value="1"/>
</dbReference>
<comment type="catalytic activity">
    <reaction evidence="1 8">
        <text>a myo-inositol phosphate + H2O = myo-inositol + phosphate</text>
        <dbReference type="Rhea" id="RHEA:24056"/>
        <dbReference type="ChEBI" id="CHEBI:15377"/>
        <dbReference type="ChEBI" id="CHEBI:17268"/>
        <dbReference type="ChEBI" id="CHEBI:43474"/>
        <dbReference type="ChEBI" id="CHEBI:84139"/>
        <dbReference type="EC" id="3.1.3.25"/>
    </reaction>
</comment>
<dbReference type="GO" id="GO:0046872">
    <property type="term" value="F:metal ion binding"/>
    <property type="evidence" value="ECO:0007669"/>
    <property type="project" value="UniProtKB-KW"/>
</dbReference>
<dbReference type="Gene3D" id="3.30.540.10">
    <property type="entry name" value="Fructose-1,6-Bisphosphatase, subunit A, domain 1"/>
    <property type="match status" value="1"/>
</dbReference>
<dbReference type="InterPro" id="IPR033942">
    <property type="entry name" value="IMPase"/>
</dbReference>
<feature type="binding site" evidence="7">
    <location>
        <position position="121"/>
    </location>
    <ligand>
        <name>Mg(2+)</name>
        <dbReference type="ChEBI" id="CHEBI:18420"/>
        <label>1</label>
        <note>catalytic</note>
    </ligand>
</feature>
<dbReference type="PANTHER" id="PTHR20854">
    <property type="entry name" value="INOSITOL MONOPHOSPHATASE"/>
    <property type="match status" value="1"/>
</dbReference>
<dbReference type="AlphaFoldDB" id="A0AAD3D969"/>